<dbReference type="SMART" id="SM00408">
    <property type="entry name" value="IGc2"/>
    <property type="match status" value="2"/>
</dbReference>
<dbReference type="PANTHER" id="PTHR10075:SF14">
    <property type="entry name" value="CELL ADHESION MOLECULE DSCAM2-RELATED"/>
    <property type="match status" value="1"/>
</dbReference>
<dbReference type="InterPro" id="IPR003599">
    <property type="entry name" value="Ig_sub"/>
</dbReference>
<evidence type="ECO:0000256" key="1">
    <source>
        <dbReference type="ARBA" id="ARBA00023319"/>
    </source>
</evidence>
<sequence length="334" mass="36846">MLLFLGEQEFQVDVSARFVVSHDGTLTISNVQSEDGSTYMCRVRNGVGLKHYSEMYYEILVVAASWLCVVYSNVTRGQTPLTFKWYKNGKLLKNYSKEANSNEKFSTLVLDPVTASSSGNYTCVVSNSHGQSSYSTILVVRCDVRNQTLEHLNKPHNNVNGTLTLHPVIKEHEGVYICEVNNDVGETLMKQATVVVHDAPEIKTISLCSDGGDPQKASVACILKQGQTPMEFKWLKDNNRLHESKNLLPGGLLLEPSDLEDGGETASLICVADGQPPQIHWKQVDIRAIRKLVTGDAKRGNLTPPRPQRPTPAGPRLRGGKHGVRRSAAQKPLI</sequence>
<dbReference type="GO" id="GO:0070593">
    <property type="term" value="P:dendrite self-avoidance"/>
    <property type="evidence" value="ECO:0007669"/>
    <property type="project" value="TreeGrafter"/>
</dbReference>
<dbReference type="PROSITE" id="PS50835">
    <property type="entry name" value="IG_LIKE"/>
    <property type="match status" value="1"/>
</dbReference>
<dbReference type="Proteomes" id="UP001054945">
    <property type="component" value="Unassembled WGS sequence"/>
</dbReference>
<dbReference type="GO" id="GO:0007411">
    <property type="term" value="P:axon guidance"/>
    <property type="evidence" value="ECO:0007669"/>
    <property type="project" value="TreeGrafter"/>
</dbReference>
<keyword evidence="5" id="KW-1185">Reference proteome</keyword>
<dbReference type="GO" id="GO:0030424">
    <property type="term" value="C:axon"/>
    <property type="evidence" value="ECO:0007669"/>
    <property type="project" value="TreeGrafter"/>
</dbReference>
<dbReference type="GO" id="GO:0007156">
    <property type="term" value="P:homophilic cell adhesion via plasma membrane adhesion molecules"/>
    <property type="evidence" value="ECO:0007669"/>
    <property type="project" value="TreeGrafter"/>
</dbReference>
<dbReference type="InterPro" id="IPR036179">
    <property type="entry name" value="Ig-like_dom_sf"/>
</dbReference>
<dbReference type="SMART" id="SM00409">
    <property type="entry name" value="IG"/>
    <property type="match status" value="2"/>
</dbReference>
<evidence type="ECO:0000313" key="5">
    <source>
        <dbReference type="Proteomes" id="UP001054945"/>
    </source>
</evidence>
<protein>
    <submittedName>
        <fullName evidence="4">Titin</fullName>
    </submittedName>
</protein>
<dbReference type="GO" id="GO:0098632">
    <property type="term" value="F:cell-cell adhesion mediator activity"/>
    <property type="evidence" value="ECO:0007669"/>
    <property type="project" value="TreeGrafter"/>
</dbReference>
<keyword evidence="1" id="KW-0393">Immunoglobulin domain</keyword>
<feature type="region of interest" description="Disordered" evidence="2">
    <location>
        <begin position="295"/>
        <end position="334"/>
    </location>
</feature>
<accession>A0AAV4Y0S3</accession>
<dbReference type="Gene3D" id="2.60.40.10">
    <property type="entry name" value="Immunoglobulins"/>
    <property type="match status" value="3"/>
</dbReference>
<dbReference type="CDD" id="cd00096">
    <property type="entry name" value="Ig"/>
    <property type="match status" value="2"/>
</dbReference>
<proteinExistence type="predicted"/>
<feature type="compositionally biased region" description="Pro residues" evidence="2">
    <location>
        <begin position="304"/>
        <end position="313"/>
    </location>
</feature>
<comment type="caution">
    <text evidence="4">The sequence shown here is derived from an EMBL/GenBank/DDBJ whole genome shotgun (WGS) entry which is preliminary data.</text>
</comment>
<dbReference type="Pfam" id="PF13927">
    <property type="entry name" value="Ig_3"/>
    <property type="match status" value="1"/>
</dbReference>
<dbReference type="SUPFAM" id="SSF48726">
    <property type="entry name" value="Immunoglobulin"/>
    <property type="match status" value="3"/>
</dbReference>
<dbReference type="PANTHER" id="PTHR10075">
    <property type="entry name" value="BASIGIN RELATED"/>
    <property type="match status" value="1"/>
</dbReference>
<evidence type="ECO:0000256" key="2">
    <source>
        <dbReference type="SAM" id="MobiDB-lite"/>
    </source>
</evidence>
<dbReference type="EMBL" id="BPLR01018538">
    <property type="protein sequence ID" value="GIZ00409.1"/>
    <property type="molecule type" value="Genomic_DNA"/>
</dbReference>
<organism evidence="4 5">
    <name type="scientific">Caerostris extrusa</name>
    <name type="common">Bark spider</name>
    <name type="synonym">Caerostris bankana</name>
    <dbReference type="NCBI Taxonomy" id="172846"/>
    <lineage>
        <taxon>Eukaryota</taxon>
        <taxon>Metazoa</taxon>
        <taxon>Ecdysozoa</taxon>
        <taxon>Arthropoda</taxon>
        <taxon>Chelicerata</taxon>
        <taxon>Arachnida</taxon>
        <taxon>Araneae</taxon>
        <taxon>Araneomorphae</taxon>
        <taxon>Entelegynae</taxon>
        <taxon>Araneoidea</taxon>
        <taxon>Araneidae</taxon>
        <taxon>Caerostris</taxon>
    </lineage>
</organism>
<dbReference type="InterPro" id="IPR007110">
    <property type="entry name" value="Ig-like_dom"/>
</dbReference>
<evidence type="ECO:0000259" key="3">
    <source>
        <dbReference type="PROSITE" id="PS50835"/>
    </source>
</evidence>
<gene>
    <name evidence="4" type="primary">TTN_3</name>
    <name evidence="4" type="ORF">CEXT_317491</name>
</gene>
<dbReference type="GO" id="GO:0005886">
    <property type="term" value="C:plasma membrane"/>
    <property type="evidence" value="ECO:0007669"/>
    <property type="project" value="TreeGrafter"/>
</dbReference>
<feature type="domain" description="Ig-like" evidence="3">
    <location>
        <begin position="68"/>
        <end position="139"/>
    </location>
</feature>
<dbReference type="InterPro" id="IPR003598">
    <property type="entry name" value="Ig_sub2"/>
</dbReference>
<evidence type="ECO:0000313" key="4">
    <source>
        <dbReference type="EMBL" id="GIZ00409.1"/>
    </source>
</evidence>
<dbReference type="InterPro" id="IPR013783">
    <property type="entry name" value="Ig-like_fold"/>
</dbReference>
<name>A0AAV4Y0S3_CAEEX</name>
<dbReference type="AlphaFoldDB" id="A0AAV4Y0S3"/>
<reference evidence="4 5" key="1">
    <citation type="submission" date="2021-06" db="EMBL/GenBank/DDBJ databases">
        <title>Caerostris extrusa draft genome.</title>
        <authorList>
            <person name="Kono N."/>
            <person name="Arakawa K."/>
        </authorList>
    </citation>
    <scope>NUCLEOTIDE SEQUENCE [LARGE SCALE GENOMIC DNA]</scope>
</reference>